<dbReference type="PANTHER" id="PTHR31912:SF34">
    <property type="entry name" value="NOTOCHORD-RELATED PROTEIN"/>
    <property type="match status" value="1"/>
</dbReference>
<accession>A0ABN7J6L3</accession>
<feature type="region of interest" description="Disordered" evidence="1">
    <location>
        <begin position="59"/>
        <end position="79"/>
    </location>
</feature>
<protein>
    <submittedName>
        <fullName evidence="2">Uncharacterized protein</fullName>
    </submittedName>
</protein>
<comment type="caution">
    <text evidence="2">The sequence shown here is derived from an EMBL/GenBank/DDBJ whole genome shotgun (WGS) entry which is preliminary data.</text>
</comment>
<dbReference type="PANTHER" id="PTHR31912">
    <property type="entry name" value="IP13529P"/>
    <property type="match status" value="1"/>
</dbReference>
<evidence type="ECO:0000313" key="2">
    <source>
        <dbReference type="EMBL" id="CAD6951676.1"/>
    </source>
</evidence>
<gene>
    <name evidence="2" type="ORF">JKIAZH3_G388</name>
</gene>
<feature type="compositionally biased region" description="Basic residues" evidence="1">
    <location>
        <begin position="1076"/>
        <end position="1089"/>
    </location>
</feature>
<evidence type="ECO:0000256" key="1">
    <source>
        <dbReference type="SAM" id="MobiDB-lite"/>
    </source>
</evidence>
<dbReference type="Proteomes" id="UP000836402">
    <property type="component" value="Unassembled WGS sequence"/>
</dbReference>
<feature type="region of interest" description="Disordered" evidence="1">
    <location>
        <begin position="1066"/>
        <end position="1089"/>
    </location>
</feature>
<proteinExistence type="predicted"/>
<sequence>MEIPPEFEWLPGQEGRRGRCMICPRSAASNTGLKPSGIEQHLKTAGHADALRYRAHLEAAEPASDEDDNDRAEEQDAVDEQDNQFFEDNNDFQFDFQPPLVPDHERRTPSPCVTNTSNDEDGNDDGIEATILPLPQTLQDGDFHPYPTKVIFLLHAIASNPRCPLSVTQIKLILQLLKWLGFKDAPSYNKYKQGVDTAMKATSTTTERVIEMTGRENHKFSITKIADELARDFSNPEARKNMSLYPRLDGTIKDAMDGDWVHNLRDERASPMIVLEDGRHAYREEPVQLLDGRYYLITAWYEKASRLYGWGKRCVPNQRCKTLKLSGEEEISFPALDIDRNGPGVAQQGYSKVSRDREGDEDEEEFNSICPLRKRANGRPMYSIFLKVFLDDLSGVRSKRWDIHHGLYFQNANMSKSHLSSDASIKLFSATPSASAGEMMEVFLEELCDLREGFECLDQSTNAKILVRPTLAVVICDNPMAAELVGIVGMRGNCPCRACRVGGTLAEKKTEDGLLALMQPGDVRTSGSIKANLLRQINKSARGMVTATADIIPATGCSDPWTTSACLELQDAHAESREAKGTISREVKAEMEEIISEKPWPALLDYPNFDPALQMPVEILHVVQLGVVKYLTRATMDKLSEKEKVKLGGLLSAADVDGLGLDAKTMPTISATLFASGDNEEDIQLLLDAWLAAARLAAALYIESIDRSQLESFTDHVREMVKHFFHSLSLALPELIPNKPKLHLLIHVDAHLKAFGPLSALSAEHFEAFNSIVRAACVFSNRQIPSRDIANRLTSQQDLRHILSGGRLAAGEQAGWDLRIFLESKAGQLLLKMFGVRTKKHTREEGAVELLKGATFHEGFLAKNNRAGKWRRGGGADLTDLDRSRTYIRVKSFVAHGSNDIVQPGSCVLVKTSIKRTEPRRTDATASSTDLFLVENIFHTQGPTKSVILEGTPLWKTLKQDQDDDLLHMECGPEEEDVLIDGVMVTAIVNVQHDCIRARCKLRRTRAAPNQKRTHLGVTLDIKHSKLGIYKTSHAQLRSGHILWRHIDVDEDLQLQDIAKTTSNALKEKAEEKKQAQKGKKRKRGASGT</sequence>
<reference evidence="2" key="1">
    <citation type="submission" date="2020-10" db="EMBL/GenBank/DDBJ databases">
        <authorList>
            <person name="Sedaghatjoo S."/>
        </authorList>
    </citation>
    <scope>NUCLEOTIDE SEQUENCE</scope>
    <source>
        <strain evidence="2">AZH3</strain>
    </source>
</reference>
<feature type="compositionally biased region" description="Basic and acidic residues" evidence="1">
    <location>
        <begin position="1066"/>
        <end position="1075"/>
    </location>
</feature>
<feature type="compositionally biased region" description="Acidic residues" evidence="1">
    <location>
        <begin position="63"/>
        <end position="79"/>
    </location>
</feature>
<name>A0ABN7J6L3_9BASI</name>
<organism evidence="2 3">
    <name type="scientific">Tilletia caries</name>
    <name type="common">wheat bunt fungus</name>
    <dbReference type="NCBI Taxonomy" id="13290"/>
    <lineage>
        <taxon>Eukaryota</taxon>
        <taxon>Fungi</taxon>
        <taxon>Dikarya</taxon>
        <taxon>Basidiomycota</taxon>
        <taxon>Ustilaginomycotina</taxon>
        <taxon>Exobasidiomycetes</taxon>
        <taxon>Tilletiales</taxon>
        <taxon>Tilletiaceae</taxon>
        <taxon>Tilletia</taxon>
    </lineage>
</organism>
<dbReference type="EMBL" id="CAJHJG010005649">
    <property type="protein sequence ID" value="CAD6951676.1"/>
    <property type="molecule type" value="Genomic_DNA"/>
</dbReference>
<evidence type="ECO:0000313" key="3">
    <source>
        <dbReference type="Proteomes" id="UP000836402"/>
    </source>
</evidence>
<keyword evidence="3" id="KW-1185">Reference proteome</keyword>
<feature type="region of interest" description="Disordered" evidence="1">
    <location>
        <begin position="99"/>
        <end position="124"/>
    </location>
</feature>